<feature type="region of interest" description="Disordered" evidence="1">
    <location>
        <begin position="229"/>
        <end position="279"/>
    </location>
</feature>
<proteinExistence type="predicted"/>
<dbReference type="Proteomes" id="UP001201163">
    <property type="component" value="Unassembled WGS sequence"/>
</dbReference>
<evidence type="ECO:0000313" key="2">
    <source>
        <dbReference type="EMBL" id="KAH8988626.1"/>
    </source>
</evidence>
<gene>
    <name evidence="2" type="ORF">EDB92DRAFT_1871599</name>
</gene>
<protein>
    <submittedName>
        <fullName evidence="2">Uncharacterized protein</fullName>
    </submittedName>
</protein>
<sequence length="279" mass="29399">MAFEILGPIRNIYIALHRDTDSAPTRFSATTTDYDRILLRPSSYPSCIVPGHHPGLTPHIRGDSAFTTFVHIVHNNTVPDPALLSSSETPSSCTPPSFHVVKSLTAESPLDNFHPADRTAIGSLRNPVTSPDPAIADAIRDVTSGITIFHPAPETLASFPLSSPAAITLRHNPDLLMPSDPPSFLSSASSNPVLDNILSIGPLTSSLSPITRFDLSPSFPESHRSVMVTAHPSASPGPTSAPDSGATAEDDGIPKPGLCKGREVPNPPSVNSAIHARSP</sequence>
<keyword evidence="3" id="KW-1185">Reference proteome</keyword>
<comment type="caution">
    <text evidence="2">The sequence shown here is derived from an EMBL/GenBank/DDBJ whole genome shotgun (WGS) entry which is preliminary data.</text>
</comment>
<evidence type="ECO:0000313" key="3">
    <source>
        <dbReference type="Proteomes" id="UP001201163"/>
    </source>
</evidence>
<evidence type="ECO:0000256" key="1">
    <source>
        <dbReference type="SAM" id="MobiDB-lite"/>
    </source>
</evidence>
<dbReference type="EMBL" id="JAKELL010000041">
    <property type="protein sequence ID" value="KAH8988626.1"/>
    <property type="molecule type" value="Genomic_DNA"/>
</dbReference>
<accession>A0AAD4LCH8</accession>
<name>A0AAD4LCH8_9AGAM</name>
<organism evidence="2 3">
    <name type="scientific">Lactarius akahatsu</name>
    <dbReference type="NCBI Taxonomy" id="416441"/>
    <lineage>
        <taxon>Eukaryota</taxon>
        <taxon>Fungi</taxon>
        <taxon>Dikarya</taxon>
        <taxon>Basidiomycota</taxon>
        <taxon>Agaricomycotina</taxon>
        <taxon>Agaricomycetes</taxon>
        <taxon>Russulales</taxon>
        <taxon>Russulaceae</taxon>
        <taxon>Lactarius</taxon>
    </lineage>
</organism>
<dbReference type="AlphaFoldDB" id="A0AAD4LCH8"/>
<reference evidence="2" key="1">
    <citation type="submission" date="2022-01" db="EMBL/GenBank/DDBJ databases">
        <title>Comparative genomics reveals a dynamic genome evolution in the ectomycorrhizal milk-cap (Lactarius) mushrooms.</title>
        <authorList>
            <consortium name="DOE Joint Genome Institute"/>
            <person name="Lebreton A."/>
            <person name="Tang N."/>
            <person name="Kuo A."/>
            <person name="LaButti K."/>
            <person name="Drula E."/>
            <person name="Barry K."/>
            <person name="Clum A."/>
            <person name="Lipzen A."/>
            <person name="Mousain D."/>
            <person name="Ng V."/>
            <person name="Wang R."/>
            <person name="Wang X."/>
            <person name="Dai Y."/>
            <person name="Henrissat B."/>
            <person name="Grigoriev I.V."/>
            <person name="Guerin-Laguette A."/>
            <person name="Yu F."/>
            <person name="Martin F.M."/>
        </authorList>
    </citation>
    <scope>NUCLEOTIDE SEQUENCE</scope>
    <source>
        <strain evidence="2">QP</strain>
    </source>
</reference>